<evidence type="ECO:0000256" key="4">
    <source>
        <dbReference type="ARBA" id="ARBA00022857"/>
    </source>
</evidence>
<evidence type="ECO:0000256" key="1">
    <source>
        <dbReference type="ARBA" id="ARBA00001917"/>
    </source>
</evidence>
<dbReference type="GO" id="GO:0050661">
    <property type="term" value="F:NADP binding"/>
    <property type="evidence" value="ECO:0007669"/>
    <property type="project" value="InterPro"/>
</dbReference>
<evidence type="ECO:0000256" key="5">
    <source>
        <dbReference type="ARBA" id="ARBA00023002"/>
    </source>
</evidence>
<dbReference type="PANTHER" id="PTHR43303:SF4">
    <property type="entry name" value="NADPH DEHYDROGENASE C23G7.10C-RELATED"/>
    <property type="match status" value="1"/>
</dbReference>
<evidence type="ECO:0000256" key="2">
    <source>
        <dbReference type="ARBA" id="ARBA00022630"/>
    </source>
</evidence>
<dbReference type="AlphaFoldDB" id="A0AB39HL58"/>
<dbReference type="CDD" id="cd02932">
    <property type="entry name" value="OYE_YqiM_FMN"/>
    <property type="match status" value="1"/>
</dbReference>
<dbReference type="GO" id="GO:0003959">
    <property type="term" value="F:NADPH dehydrogenase activity"/>
    <property type="evidence" value="ECO:0007669"/>
    <property type="project" value="UniProtKB-EC"/>
</dbReference>
<name>A0AB39HL58_9BACI</name>
<evidence type="ECO:0000313" key="7">
    <source>
        <dbReference type="EMBL" id="XDK31285.1"/>
    </source>
</evidence>
<dbReference type="SUPFAM" id="SSF51395">
    <property type="entry name" value="FMN-linked oxidoreductases"/>
    <property type="match status" value="1"/>
</dbReference>
<dbReference type="InterPro" id="IPR001155">
    <property type="entry name" value="OxRdtase_FMN_N"/>
</dbReference>
<keyword evidence="2" id="KW-0285">Flavoprotein</keyword>
<sequence>MVKLFSPITLKNITLKNRIVMSPMCMYSSMQEDGCITPFHLTHYISRAVGQVGLIMVEATAVQPEGRISLQDLGIWDEKHVVGLKSLTEQIHAYGSKAAIQLAHAGRKAELPDPIFAPSSISFDQNWKQPNEMTKEDIQQTIEAFKEGARRAKIAEFDIVEIHAAHGYLINQFLSPLANQRTDEYGGNRENRYRFLKEIIEAIRSEWQNLPLFVRISTDEYHQAGNSLDDILYFASEMKQQGIDLIDCSSGGVVPAKIDVYPGYQLPNCEAIKNRVGISTGAVGLITSGLLAEEVLQAEQADLIFIGRALLKNAYWPLEAAEQLKYQLQSPKQYERGWN</sequence>
<organism evidence="7">
    <name type="scientific">Ornithinibacillus sp. 4-3</name>
    <dbReference type="NCBI Taxonomy" id="3231488"/>
    <lineage>
        <taxon>Bacteria</taxon>
        <taxon>Bacillati</taxon>
        <taxon>Bacillota</taxon>
        <taxon>Bacilli</taxon>
        <taxon>Bacillales</taxon>
        <taxon>Bacillaceae</taxon>
        <taxon>Ornithinibacillus</taxon>
    </lineage>
</organism>
<evidence type="ECO:0000256" key="3">
    <source>
        <dbReference type="ARBA" id="ARBA00022643"/>
    </source>
</evidence>
<proteinExistence type="predicted"/>
<reference evidence="7" key="1">
    <citation type="submission" date="2024-07" db="EMBL/GenBank/DDBJ databases">
        <title>Halotolerant mesophilic bacterium Ornithinibacillus sp. 4-3, sp. nov., isolated from soil.</title>
        <authorList>
            <person name="Sidarenka A.V."/>
            <person name="Guliayeva D.E."/>
            <person name="Leanovich S.I."/>
            <person name="Hileuskaya K.S."/>
            <person name="Akhremchuk A.E."/>
            <person name="Sikolenko M.A."/>
            <person name="Valentovich L.N."/>
        </authorList>
    </citation>
    <scope>NUCLEOTIDE SEQUENCE</scope>
    <source>
        <strain evidence="7">4-3</strain>
    </source>
</reference>
<keyword evidence="4" id="KW-0521">NADP</keyword>
<dbReference type="InterPro" id="IPR044152">
    <property type="entry name" value="YqjM-like"/>
</dbReference>
<dbReference type="PANTHER" id="PTHR43303">
    <property type="entry name" value="NADPH DEHYDROGENASE C23G7.10C-RELATED"/>
    <property type="match status" value="1"/>
</dbReference>
<dbReference type="Pfam" id="PF00724">
    <property type="entry name" value="Oxidored_FMN"/>
    <property type="match status" value="1"/>
</dbReference>
<comment type="cofactor">
    <cofactor evidence="1">
        <name>FMN</name>
        <dbReference type="ChEBI" id="CHEBI:58210"/>
    </cofactor>
</comment>
<gene>
    <name evidence="7" type="primary">namA</name>
    <name evidence="7" type="ORF">AB4Y30_09565</name>
</gene>
<dbReference type="EMBL" id="CP162599">
    <property type="protein sequence ID" value="XDK31285.1"/>
    <property type="molecule type" value="Genomic_DNA"/>
</dbReference>
<dbReference type="NCBIfam" id="NF010047">
    <property type="entry name" value="PRK13523.1"/>
    <property type="match status" value="1"/>
</dbReference>
<protein>
    <submittedName>
        <fullName evidence="7">NADPH dehydrogenase NamA</fullName>
        <ecNumber evidence="7">1.6.99.1</ecNumber>
    </submittedName>
</protein>
<keyword evidence="5 7" id="KW-0560">Oxidoreductase</keyword>
<dbReference type="EC" id="1.6.99.1" evidence="7"/>
<keyword evidence="3" id="KW-0288">FMN</keyword>
<dbReference type="Gene3D" id="3.20.20.70">
    <property type="entry name" value="Aldolase class I"/>
    <property type="match status" value="1"/>
</dbReference>
<dbReference type="GO" id="GO:0010181">
    <property type="term" value="F:FMN binding"/>
    <property type="evidence" value="ECO:0007669"/>
    <property type="project" value="InterPro"/>
</dbReference>
<dbReference type="InterPro" id="IPR013785">
    <property type="entry name" value="Aldolase_TIM"/>
</dbReference>
<evidence type="ECO:0000259" key="6">
    <source>
        <dbReference type="Pfam" id="PF00724"/>
    </source>
</evidence>
<accession>A0AB39HL58</accession>
<feature type="domain" description="NADH:flavin oxidoreductase/NADH oxidase N-terminal" evidence="6">
    <location>
        <begin position="3"/>
        <end position="325"/>
    </location>
</feature>
<dbReference type="RefSeq" id="WP_368652013.1">
    <property type="nucleotide sequence ID" value="NZ_CP162599.1"/>
</dbReference>